<accession>A0AAV6UCU8</accession>
<organism evidence="1 2">
    <name type="scientific">Oedothorax gibbosus</name>
    <dbReference type="NCBI Taxonomy" id="931172"/>
    <lineage>
        <taxon>Eukaryota</taxon>
        <taxon>Metazoa</taxon>
        <taxon>Ecdysozoa</taxon>
        <taxon>Arthropoda</taxon>
        <taxon>Chelicerata</taxon>
        <taxon>Arachnida</taxon>
        <taxon>Araneae</taxon>
        <taxon>Araneomorphae</taxon>
        <taxon>Entelegynae</taxon>
        <taxon>Araneoidea</taxon>
        <taxon>Linyphiidae</taxon>
        <taxon>Erigoninae</taxon>
        <taxon>Oedothorax</taxon>
    </lineage>
</organism>
<evidence type="ECO:0000313" key="1">
    <source>
        <dbReference type="EMBL" id="KAG8181881.1"/>
    </source>
</evidence>
<gene>
    <name evidence="1" type="ORF">JTE90_026041</name>
</gene>
<dbReference type="EMBL" id="JAFNEN010000490">
    <property type="protein sequence ID" value="KAG8181881.1"/>
    <property type="molecule type" value="Genomic_DNA"/>
</dbReference>
<keyword evidence="2" id="KW-1185">Reference proteome</keyword>
<protein>
    <submittedName>
        <fullName evidence="1">Uncharacterized protein</fullName>
    </submittedName>
</protein>
<dbReference type="AlphaFoldDB" id="A0AAV6UCU8"/>
<dbReference type="Proteomes" id="UP000827092">
    <property type="component" value="Unassembled WGS sequence"/>
</dbReference>
<reference evidence="1 2" key="1">
    <citation type="journal article" date="2022" name="Nat. Ecol. Evol.">
        <title>A masculinizing supergene underlies an exaggerated male reproductive morph in a spider.</title>
        <authorList>
            <person name="Hendrickx F."/>
            <person name="De Corte Z."/>
            <person name="Sonet G."/>
            <person name="Van Belleghem S.M."/>
            <person name="Kostlbacher S."/>
            <person name="Vangestel C."/>
        </authorList>
    </citation>
    <scope>NUCLEOTIDE SEQUENCE [LARGE SCALE GENOMIC DNA]</scope>
    <source>
        <strain evidence="1">W744_W776</strain>
    </source>
</reference>
<evidence type="ECO:0000313" key="2">
    <source>
        <dbReference type="Proteomes" id="UP000827092"/>
    </source>
</evidence>
<sequence>MNTRQLRISKQGLLLRKTEPEPSRAISSTLGHFGLKSWCLRIAEWLSQSLPLAKCWPVARRKGCLVLPNAFPHPLVYLKKRRTRQ</sequence>
<comment type="caution">
    <text evidence="1">The sequence shown here is derived from an EMBL/GenBank/DDBJ whole genome shotgun (WGS) entry which is preliminary data.</text>
</comment>
<proteinExistence type="predicted"/>
<name>A0AAV6UCU8_9ARAC</name>